<gene>
    <name evidence="1" type="ORF">MRS75_06920</name>
</gene>
<dbReference type="GO" id="GO:0020037">
    <property type="term" value="F:heme binding"/>
    <property type="evidence" value="ECO:0007669"/>
    <property type="project" value="InterPro"/>
</dbReference>
<accession>A0AAE3Q9Q7</accession>
<dbReference type="RefSeq" id="WP_311786157.1">
    <property type="nucleotide sequence ID" value="NZ_JALDYY010000003.1"/>
</dbReference>
<evidence type="ECO:0000313" key="2">
    <source>
        <dbReference type="Proteomes" id="UP001161580"/>
    </source>
</evidence>
<sequence length="141" mass="16320">MPNGIPLPDDFDETLIRRVVHLFYGKIRNDDLLGPVFHARIPQENWGEHLEKMCDFWSSSFLRTDRYGGRPLPPHLAIGELSDAHFERWLNLFRETVDATCSPDSARGFYDLARRIAHSFRLAVAFHRGEDTVSILPFPEQ</sequence>
<name>A0AAE3Q9Q7_9HYPH</name>
<dbReference type="EMBL" id="JALDYZ010000003">
    <property type="protein sequence ID" value="MDI7921817.1"/>
    <property type="molecule type" value="Genomic_DNA"/>
</dbReference>
<dbReference type="InterPro" id="IPR012292">
    <property type="entry name" value="Globin/Proto"/>
</dbReference>
<reference evidence="1" key="1">
    <citation type="submission" date="2022-03" db="EMBL/GenBank/DDBJ databases">
        <title>Fererhizobium litorale gen. nov., sp. nov., isolated from sandy sediments of the Sea of Japan seashore.</title>
        <authorList>
            <person name="Romanenko L."/>
            <person name="Kurilenko V."/>
            <person name="Otstavnykh N."/>
            <person name="Svetashev V."/>
            <person name="Tekutyeva L."/>
            <person name="Isaeva M."/>
            <person name="Mikhailov V."/>
        </authorList>
    </citation>
    <scope>NUCLEOTIDE SEQUENCE</scope>
    <source>
        <strain evidence="1">KMM 9576</strain>
    </source>
</reference>
<comment type="caution">
    <text evidence="1">The sequence shown here is derived from an EMBL/GenBank/DDBJ whole genome shotgun (WGS) entry which is preliminary data.</text>
</comment>
<dbReference type="Proteomes" id="UP001161580">
    <property type="component" value="Unassembled WGS sequence"/>
</dbReference>
<dbReference type="InterPro" id="IPR009050">
    <property type="entry name" value="Globin-like_sf"/>
</dbReference>
<dbReference type="Gene3D" id="1.10.490.10">
    <property type="entry name" value="Globins"/>
    <property type="match status" value="1"/>
</dbReference>
<proteinExistence type="predicted"/>
<protein>
    <submittedName>
        <fullName evidence="1">Group III truncated hemoglobin</fullName>
    </submittedName>
</protein>
<organism evidence="1 2">
    <name type="scientific">Ferirhizobium litorale</name>
    <dbReference type="NCBI Taxonomy" id="2927786"/>
    <lineage>
        <taxon>Bacteria</taxon>
        <taxon>Pseudomonadati</taxon>
        <taxon>Pseudomonadota</taxon>
        <taxon>Alphaproteobacteria</taxon>
        <taxon>Hyphomicrobiales</taxon>
        <taxon>Rhizobiaceae</taxon>
        <taxon>Ferirhizobium</taxon>
    </lineage>
</organism>
<keyword evidence="2" id="KW-1185">Reference proteome</keyword>
<dbReference type="AlphaFoldDB" id="A0AAE3Q9Q7"/>
<dbReference type="SUPFAM" id="SSF46458">
    <property type="entry name" value="Globin-like"/>
    <property type="match status" value="1"/>
</dbReference>
<evidence type="ECO:0000313" key="1">
    <source>
        <dbReference type="EMBL" id="MDI7921817.1"/>
    </source>
</evidence>
<dbReference type="CDD" id="cd08916">
    <property type="entry name" value="TrHb3_P"/>
    <property type="match status" value="1"/>
</dbReference>
<dbReference type="GO" id="GO:0019825">
    <property type="term" value="F:oxygen binding"/>
    <property type="evidence" value="ECO:0007669"/>
    <property type="project" value="InterPro"/>
</dbReference>